<evidence type="ECO:0000256" key="7">
    <source>
        <dbReference type="SAM" id="MobiDB-lite"/>
    </source>
</evidence>
<evidence type="ECO:0000313" key="11">
    <source>
        <dbReference type="Proteomes" id="UP000245683"/>
    </source>
</evidence>
<evidence type="ECO:0000259" key="9">
    <source>
        <dbReference type="Pfam" id="PF09335"/>
    </source>
</evidence>
<dbReference type="PANTHER" id="PTHR42709">
    <property type="entry name" value="ALKALINE PHOSPHATASE LIKE PROTEIN"/>
    <property type="match status" value="1"/>
</dbReference>
<evidence type="ECO:0000313" key="10">
    <source>
        <dbReference type="EMBL" id="PWU48805.1"/>
    </source>
</evidence>
<dbReference type="Proteomes" id="UP000245683">
    <property type="component" value="Unassembled WGS sequence"/>
</dbReference>
<dbReference type="RefSeq" id="WP_109944555.1">
    <property type="nucleotide sequence ID" value="NZ_QGSU01000503.1"/>
</dbReference>
<feature type="transmembrane region" description="Helical" evidence="8">
    <location>
        <begin position="40"/>
        <end position="65"/>
    </location>
</feature>
<reference evidence="11" key="1">
    <citation type="submission" date="2018-05" db="EMBL/GenBank/DDBJ databases">
        <title>Micromonospora globispora sp. nov. and Micromonospora rugosa sp. nov., isolated from marine sediment.</title>
        <authorList>
            <person name="Carro L."/>
            <person name="Aysel V."/>
            <person name="Cetin D."/>
            <person name="Igual J.M."/>
            <person name="Klenk H.-P."/>
            <person name="Trujillo M.E."/>
            <person name="Sahin N."/>
        </authorList>
    </citation>
    <scope>NUCLEOTIDE SEQUENCE [LARGE SCALE GENOMIC DNA]</scope>
    <source>
        <strain evidence="11">S2904</strain>
    </source>
</reference>
<evidence type="ECO:0000256" key="6">
    <source>
        <dbReference type="ARBA" id="ARBA00023136"/>
    </source>
</evidence>
<keyword evidence="4 8" id="KW-0812">Transmembrane</keyword>
<evidence type="ECO:0000256" key="2">
    <source>
        <dbReference type="ARBA" id="ARBA00010792"/>
    </source>
</evidence>
<feature type="region of interest" description="Disordered" evidence="7">
    <location>
        <begin position="203"/>
        <end position="229"/>
    </location>
</feature>
<evidence type="ECO:0000256" key="5">
    <source>
        <dbReference type="ARBA" id="ARBA00022989"/>
    </source>
</evidence>
<keyword evidence="3" id="KW-1003">Cell membrane</keyword>
<keyword evidence="6 8" id="KW-0472">Membrane</keyword>
<dbReference type="Pfam" id="PF09335">
    <property type="entry name" value="VTT_dom"/>
    <property type="match status" value="1"/>
</dbReference>
<dbReference type="InterPro" id="IPR051311">
    <property type="entry name" value="DedA_domain"/>
</dbReference>
<accession>A0A317K6J1</accession>
<keyword evidence="11" id="KW-1185">Reference proteome</keyword>
<feature type="domain" description="VTT" evidence="9">
    <location>
        <begin position="36"/>
        <end position="161"/>
    </location>
</feature>
<comment type="caution">
    <text evidence="10">The sequence shown here is derived from an EMBL/GenBank/DDBJ whole genome shotgun (WGS) entry which is preliminary data.</text>
</comment>
<dbReference type="InterPro" id="IPR032816">
    <property type="entry name" value="VTT_dom"/>
</dbReference>
<comment type="similarity">
    <text evidence="2">Belongs to the DedA family.</text>
</comment>
<feature type="transmembrane region" description="Helical" evidence="8">
    <location>
        <begin position="7"/>
        <end position="28"/>
    </location>
</feature>
<comment type="subcellular location">
    <subcellularLocation>
        <location evidence="1">Cell membrane</location>
        <topology evidence="1">Multi-pass membrane protein</topology>
    </subcellularLocation>
</comment>
<dbReference type="EMBL" id="QGSV01000151">
    <property type="protein sequence ID" value="PWU48805.1"/>
    <property type="molecule type" value="Genomic_DNA"/>
</dbReference>
<dbReference type="PANTHER" id="PTHR42709:SF6">
    <property type="entry name" value="UNDECAPRENYL PHOSPHATE TRANSPORTER A"/>
    <property type="match status" value="1"/>
</dbReference>
<organism evidence="10 11">
    <name type="scientific">Micromonospora globispora</name>
    <dbReference type="NCBI Taxonomy" id="1450148"/>
    <lineage>
        <taxon>Bacteria</taxon>
        <taxon>Bacillati</taxon>
        <taxon>Actinomycetota</taxon>
        <taxon>Actinomycetes</taxon>
        <taxon>Micromonosporales</taxon>
        <taxon>Micromonosporaceae</taxon>
        <taxon>Micromonospora</taxon>
    </lineage>
</organism>
<evidence type="ECO:0000256" key="8">
    <source>
        <dbReference type="SAM" id="Phobius"/>
    </source>
</evidence>
<feature type="transmembrane region" description="Helical" evidence="8">
    <location>
        <begin position="173"/>
        <end position="192"/>
    </location>
</feature>
<gene>
    <name evidence="10" type="ORF">DLJ46_10995</name>
</gene>
<name>A0A317K6J1_9ACTN</name>
<evidence type="ECO:0000256" key="3">
    <source>
        <dbReference type="ARBA" id="ARBA00022475"/>
    </source>
</evidence>
<feature type="transmembrane region" description="Helical" evidence="8">
    <location>
        <begin position="144"/>
        <end position="167"/>
    </location>
</feature>
<sequence>MFDTVDATLATVAGSPWVLLVVAVLAAADALVPLAPSESTLIAVAVASAASGRPPLVAVVVAAALGAYGGDRLAYGVGRWFGPAMTARLQRRRGTRAVAELAHRVMQRRGRTLIVFGRYLPGGRSATAITAGLVGYPLSRFRGFTALAVTLWALWGALLGYGSGALVDGHPTLGLALAYTVAAMVAVVAGLARRLSAARPTSTTRPVGCIAAGDRGAAGSPSRPGRARH</sequence>
<dbReference type="GO" id="GO:0005886">
    <property type="term" value="C:plasma membrane"/>
    <property type="evidence" value="ECO:0007669"/>
    <property type="project" value="UniProtKB-SubCell"/>
</dbReference>
<protein>
    <submittedName>
        <fullName evidence="10">DedA protein</fullName>
    </submittedName>
</protein>
<dbReference type="OrthoDB" id="162303at2"/>
<keyword evidence="5 8" id="KW-1133">Transmembrane helix</keyword>
<evidence type="ECO:0000256" key="1">
    <source>
        <dbReference type="ARBA" id="ARBA00004651"/>
    </source>
</evidence>
<evidence type="ECO:0000256" key="4">
    <source>
        <dbReference type="ARBA" id="ARBA00022692"/>
    </source>
</evidence>
<dbReference type="AlphaFoldDB" id="A0A317K6J1"/>
<proteinExistence type="inferred from homology"/>